<evidence type="ECO:0000313" key="5">
    <source>
        <dbReference type="EMBL" id="RTE04347.1"/>
    </source>
</evidence>
<accession>A0A430J6G9</accession>
<organism evidence="5 6">
    <name type="scientific">Paenibacillus whitsoniae</name>
    <dbReference type="NCBI Taxonomy" id="2496558"/>
    <lineage>
        <taxon>Bacteria</taxon>
        <taxon>Bacillati</taxon>
        <taxon>Bacillota</taxon>
        <taxon>Bacilli</taxon>
        <taxon>Bacillales</taxon>
        <taxon>Paenibacillaceae</taxon>
        <taxon>Paenibacillus</taxon>
    </lineage>
</organism>
<sequence length="849" mass="89670">MKQVYAQWTRLPVGLLAVVLVVSMLLLPLAPSKAFANNTTYYIDSVSGNDSNNGTSSSTPWKTLAKVNATTFQPGDSILFKSGSVWSGQLHPLGSGASGAPIVIDKYGTGSKPIINGDGLTGAAVYFYNQQYWEVNNLEVTNMAGSAGDRYGVKVEAQDVGTYHHFYIKNMYIHDITGTNTDALKTTGGIFVMVSGTAVRTKWDDVLIEGNTVERADRTGISTGSSWGNNDGLGNFEPFTQLVIRGNQLNDIGGDGIVMRASIDGLIEYNVVNTAHARDTHYDVAIWPINSTRPVMQFNEAYNTKTTNDGQGFDCDYNLTGCTVQYNYSHDNEGGFLLVMGVGAIKNDNMVVRYNISQNDHTRTFQFNNDYTPLNAQIYNNTFYIGSGDSTNFTAYVAGSNPLSVRNNIIYNYGSGGYSVKSNDVYDYNVFYGNHPASEPADAHKITTDPLLVAPGTGGIGRNAVDGYKLAVGSPALGTGTLITGNGGRDYWGNAVSASAAPNRGAYNGAGVPTTTAGVWTASDDSIVRDGSYASINQNGTTDDVLSVKSDTTGYTRDAYFKFDYSDYAGGVISNATVTLSPTETGTSGLQNIAALVADNSWSESTITWNNKPASSAVLGTYTVTSGTPVTLDVTAQVQAALAAGSKKLSLRVYSPGPASSSSYVLYASSENANTSLRPKLQISGLTAVDDATVRDGSYAGTNQSGTTSTTLDTKNDATSYARESFVKFDFGSYTGTVSAASIKLTPVTVASAGLQNVVALVSDNTWTEGAITWNTKPASSTVLGTYTLVAGTPITINVTSQVQAAMASGKKLSIRVYSISAAGANGNVAYGSSENATESLRPVLMITP</sequence>
<dbReference type="SUPFAM" id="SSF51126">
    <property type="entry name" value="Pectin lyase-like"/>
    <property type="match status" value="1"/>
</dbReference>
<evidence type="ECO:0000256" key="2">
    <source>
        <dbReference type="ARBA" id="ARBA00022525"/>
    </source>
</evidence>
<dbReference type="InterPro" id="IPR011050">
    <property type="entry name" value="Pectin_lyase_fold/virulence"/>
</dbReference>
<dbReference type="InterPro" id="IPR006626">
    <property type="entry name" value="PbH1"/>
</dbReference>
<evidence type="ECO:0000313" key="6">
    <source>
        <dbReference type="Proteomes" id="UP000276128"/>
    </source>
</evidence>
<comment type="subcellular location">
    <subcellularLocation>
        <location evidence="1">Secreted</location>
    </subcellularLocation>
</comment>
<dbReference type="SMART" id="SM00710">
    <property type="entry name" value="PbH1"/>
    <property type="match status" value="7"/>
</dbReference>
<dbReference type="InterPro" id="IPR012334">
    <property type="entry name" value="Pectin_lyas_fold"/>
</dbReference>
<dbReference type="NCBIfam" id="NF033679">
    <property type="entry name" value="DNRLRE_dom"/>
    <property type="match status" value="2"/>
</dbReference>
<reference evidence="5 6" key="1">
    <citation type="submission" date="2018-12" db="EMBL/GenBank/DDBJ databases">
        <title>Bacillus ochoae sp. nov., Paenibacillus whitsoniae sp. nov., Paenibacillus spiritus sp. nov. Isolated from the Mars Exploration Rover during spacecraft assembly.</title>
        <authorList>
            <person name="Seuylemezian A."/>
            <person name="Vaishampayan P."/>
        </authorList>
    </citation>
    <scope>NUCLEOTIDE SEQUENCE [LARGE SCALE GENOMIC DNA]</scope>
    <source>
        <strain evidence="5 6">MER 54</strain>
    </source>
</reference>
<evidence type="ECO:0000259" key="4">
    <source>
        <dbReference type="Pfam" id="PF24517"/>
    </source>
</evidence>
<dbReference type="RefSeq" id="WP_126144272.1">
    <property type="nucleotide sequence ID" value="NZ_RXHU01000092.1"/>
</dbReference>
<dbReference type="Proteomes" id="UP000276128">
    <property type="component" value="Unassembled WGS sequence"/>
</dbReference>
<dbReference type="EMBL" id="RXHU01000092">
    <property type="protein sequence ID" value="RTE04347.1"/>
    <property type="molecule type" value="Genomic_DNA"/>
</dbReference>
<keyword evidence="3" id="KW-0732">Signal</keyword>
<name>A0A430J6G9_9BACL</name>
<keyword evidence="2" id="KW-0964">Secreted</keyword>
<evidence type="ECO:0000256" key="1">
    <source>
        <dbReference type="ARBA" id="ARBA00004613"/>
    </source>
</evidence>
<proteinExistence type="predicted"/>
<dbReference type="Gene3D" id="2.160.20.10">
    <property type="entry name" value="Single-stranded right-handed beta-helix, Pectin lyase-like"/>
    <property type="match status" value="1"/>
</dbReference>
<dbReference type="InterPro" id="IPR055372">
    <property type="entry name" value="CBM96"/>
</dbReference>
<dbReference type="Pfam" id="PF24517">
    <property type="entry name" value="CBM96"/>
    <property type="match status" value="1"/>
</dbReference>
<keyword evidence="6" id="KW-1185">Reference proteome</keyword>
<protein>
    <submittedName>
        <fullName evidence="5">Right-handed parallel beta-helix repeat-containing protein</fullName>
    </submittedName>
</protein>
<dbReference type="GO" id="GO:0005576">
    <property type="term" value="C:extracellular region"/>
    <property type="evidence" value="ECO:0007669"/>
    <property type="project" value="UniProtKB-SubCell"/>
</dbReference>
<dbReference type="AlphaFoldDB" id="A0A430J6G9"/>
<dbReference type="OrthoDB" id="3333873at2"/>
<feature type="domain" description="Carbohydrate-binding module family 96" evidence="4">
    <location>
        <begin position="521"/>
        <end position="684"/>
    </location>
</feature>
<gene>
    <name evidence="5" type="ORF">EJQ19_26680</name>
</gene>
<evidence type="ECO:0000256" key="3">
    <source>
        <dbReference type="ARBA" id="ARBA00022729"/>
    </source>
</evidence>
<comment type="caution">
    <text evidence="5">The sequence shown here is derived from an EMBL/GenBank/DDBJ whole genome shotgun (WGS) entry which is preliminary data.</text>
</comment>